<keyword evidence="1" id="KW-1133">Transmembrane helix</keyword>
<dbReference type="PaxDb" id="547559-Nmag_2597"/>
<dbReference type="PATRIC" id="fig|547559.17.peg.1446"/>
<reference evidence="3 5" key="3">
    <citation type="journal article" date="2014" name="PLoS Genet.">
        <title>Phylogenetically driven sequencing of extremely halophilic archaea reveals strategies for static and dynamic osmo-response.</title>
        <authorList>
            <person name="Becker E.A."/>
            <person name="Seitzer P.M."/>
            <person name="Tritt A."/>
            <person name="Larsen D."/>
            <person name="Krusor M."/>
            <person name="Yao A.I."/>
            <person name="Wu D."/>
            <person name="Madern D."/>
            <person name="Eisen J.A."/>
            <person name="Darling A.E."/>
            <person name="Facciotti M.T."/>
        </authorList>
    </citation>
    <scope>NUCLEOTIDE SEQUENCE [LARGE SCALE GENOMIC DNA]</scope>
    <source>
        <strain evidence="5">ATCC 43099 / DSM 3394 / CCM 3739 / CIP 104546 / IAM 13178 / JCM 8861 / NBRC 102185 / NCIMB 2190 / MS3</strain>
        <strain evidence="3">MS-3</strain>
    </source>
</reference>
<dbReference type="EMBL" id="AOHS01000029">
    <property type="protein sequence ID" value="ELY30845.1"/>
    <property type="molecule type" value="Genomic_DNA"/>
</dbReference>
<keyword evidence="1" id="KW-0812">Transmembrane</keyword>
<dbReference type="AlphaFoldDB" id="D3SYW4"/>
<dbReference type="Proteomes" id="UP000011543">
    <property type="component" value="Unassembled WGS sequence"/>
</dbReference>
<evidence type="ECO:0000313" key="4">
    <source>
        <dbReference type="Proteomes" id="UP000001879"/>
    </source>
</evidence>
<reference evidence="2 4" key="2">
    <citation type="journal article" date="2012" name="BMC Genomics">
        <title>A comparative genomics perspective on the genetic content of the alkaliphilic haloarchaeon Natrialba magadii ATCC 43099T.</title>
        <authorList>
            <person name="Siddaramappa S."/>
            <person name="Challacombe J.F."/>
            <person name="Decastro R.E."/>
            <person name="Pfeiffer F."/>
            <person name="Sastre D.E."/>
            <person name="Gimenez M.I."/>
            <person name="Paggi R.A."/>
            <person name="Detter J.C."/>
            <person name="Davenport K.W."/>
            <person name="Goodwin L.A."/>
            <person name="Kyrpides N."/>
            <person name="Tapia R."/>
            <person name="Pitluck S."/>
            <person name="Lucas S."/>
            <person name="Woyke T."/>
            <person name="Maupin-Furlow J.A."/>
        </authorList>
    </citation>
    <scope>NUCLEOTIDE SEQUENCE [LARGE SCALE GENOMIC DNA]</scope>
    <source>
        <strain evidence="2">ATCC 43099</strain>
        <strain evidence="4">ATCC 43099 / DSM 3394 / CCM 3739 / CIP 104546 / IAM 13178 / JCM 8861 / NBRC 102185 / NCIMB 2190 / MS3</strain>
    </source>
</reference>
<dbReference type="EMBL" id="CP001932">
    <property type="protein sequence ID" value="ADD06156.1"/>
    <property type="molecule type" value="Genomic_DNA"/>
</dbReference>
<reference evidence="4" key="1">
    <citation type="submission" date="2010-02" db="EMBL/GenBank/DDBJ databases">
        <title>Complete sequence of chromosome of Natrialba magadii ATCC 43099.</title>
        <authorList>
            <consortium name="US DOE Joint Genome Institute"/>
            <person name="Lucas S."/>
            <person name="Copeland A."/>
            <person name="Lapidus A."/>
            <person name="Cheng J.-F."/>
            <person name="Bruce D."/>
            <person name="Goodwin L."/>
            <person name="Pitluck S."/>
            <person name="Davenport K."/>
            <person name="Saunders E."/>
            <person name="Detter J.C."/>
            <person name="Han C."/>
            <person name="Tapia R."/>
            <person name="Land M."/>
            <person name="Hauser L."/>
            <person name="Kyrpides N."/>
            <person name="Mikhailova N."/>
            <person name="De Castro R.E."/>
            <person name="Maupin-Furlow J.A."/>
            <person name="Woyke T."/>
        </authorList>
    </citation>
    <scope>NUCLEOTIDE SEQUENCE [LARGE SCALE GENOMIC DNA]</scope>
    <source>
        <strain evidence="4">ATCC 43099 / DSM 3394 / CCM 3739 / CIP 104546 / IAM 13178 / JCM 8861 / NBRC 102185 / NCIMB 2190 / MS3</strain>
    </source>
</reference>
<feature type="transmembrane region" description="Helical" evidence="1">
    <location>
        <begin position="87"/>
        <end position="111"/>
    </location>
</feature>
<evidence type="ECO:0000313" key="3">
    <source>
        <dbReference type="EMBL" id="ELY30845.1"/>
    </source>
</evidence>
<sequence length="126" mass="12781">MTTGLAVGFLSVLVVFSTLIILIEIVELGADGLVLFGVFTLIGTSILAAHSNNGLAICWYVVAMPTAGFLSPIIIGGTPMGDGGSVLGGLLEGIALGVLVGIVVGTIGFALEKLLTNIVIRWDRGG</sequence>
<evidence type="ECO:0000313" key="5">
    <source>
        <dbReference type="Proteomes" id="UP000011543"/>
    </source>
</evidence>
<evidence type="ECO:0000256" key="1">
    <source>
        <dbReference type="SAM" id="Phobius"/>
    </source>
</evidence>
<dbReference type="KEGG" id="nmg:Nmag_2597"/>
<dbReference type="HOGENOM" id="CLU_1976591_0_0_2"/>
<evidence type="ECO:0000313" key="2">
    <source>
        <dbReference type="EMBL" id="ADD06156.1"/>
    </source>
</evidence>
<gene>
    <name evidence="2" type="ordered locus">Nmag_2597</name>
    <name evidence="3" type="ORF">C500_07403</name>
</gene>
<accession>D3SYW4</accession>
<feature type="transmembrane region" description="Helical" evidence="1">
    <location>
        <begin position="32"/>
        <end position="50"/>
    </location>
</feature>
<keyword evidence="4" id="KW-1185">Reference proteome</keyword>
<name>D3SYW4_NATMM</name>
<organism evidence="2 4">
    <name type="scientific">Natrialba magadii (strain ATCC 43099 / DSM 3394 / CCM 3739 / CIP 104546 / IAM 13178 / JCM 8861 / NBRC 102185 / NCIMB 2190 / MS3)</name>
    <name type="common">Natronobacterium magadii</name>
    <dbReference type="NCBI Taxonomy" id="547559"/>
    <lineage>
        <taxon>Archaea</taxon>
        <taxon>Methanobacteriati</taxon>
        <taxon>Methanobacteriota</taxon>
        <taxon>Stenosarchaea group</taxon>
        <taxon>Halobacteria</taxon>
        <taxon>Halobacteriales</taxon>
        <taxon>Natrialbaceae</taxon>
        <taxon>Natrialba</taxon>
    </lineage>
</organism>
<proteinExistence type="predicted"/>
<keyword evidence="1" id="KW-0472">Membrane</keyword>
<feature type="transmembrane region" description="Helical" evidence="1">
    <location>
        <begin position="57"/>
        <end position="75"/>
    </location>
</feature>
<dbReference type="Proteomes" id="UP000001879">
    <property type="component" value="Chromosome"/>
</dbReference>
<feature type="transmembrane region" description="Helical" evidence="1">
    <location>
        <begin position="7"/>
        <end position="26"/>
    </location>
</feature>
<reference evidence="2" key="4">
    <citation type="submission" date="2016-09" db="EMBL/GenBank/DDBJ databases">
        <authorList>
            <person name="Pfeiffer F."/>
        </authorList>
    </citation>
    <scope>NUCLEOTIDE SEQUENCE</scope>
    <source>
        <strain evidence="2">ATCC 43099</strain>
    </source>
</reference>
<protein>
    <submittedName>
        <fullName evidence="2">Uncharacterized protein</fullName>
    </submittedName>
</protein>